<evidence type="ECO:0000256" key="4">
    <source>
        <dbReference type="ARBA" id="ARBA00022692"/>
    </source>
</evidence>
<evidence type="ECO:0000313" key="11">
    <source>
        <dbReference type="Proteomes" id="UP000002668"/>
    </source>
</evidence>
<dbReference type="CDD" id="cd17325">
    <property type="entry name" value="MFS_MdtG_SLC18_like"/>
    <property type="match status" value="1"/>
</dbReference>
<feature type="transmembrane region" description="Helical" evidence="8">
    <location>
        <begin position="382"/>
        <end position="401"/>
    </location>
</feature>
<evidence type="ECO:0000256" key="1">
    <source>
        <dbReference type="ARBA" id="ARBA00004141"/>
    </source>
</evidence>
<reference evidence="11" key="1">
    <citation type="journal article" date="2011" name="Nat. Commun.">
        <title>Effector diversification within compartments of the Leptosphaeria maculans genome affected by Repeat-Induced Point mutations.</title>
        <authorList>
            <person name="Rouxel T."/>
            <person name="Grandaubert J."/>
            <person name="Hane J.K."/>
            <person name="Hoede C."/>
            <person name="van de Wouw A.P."/>
            <person name="Couloux A."/>
            <person name="Dominguez V."/>
            <person name="Anthouard V."/>
            <person name="Bally P."/>
            <person name="Bourras S."/>
            <person name="Cozijnsen A.J."/>
            <person name="Ciuffetti L.M."/>
            <person name="Degrave A."/>
            <person name="Dilmaghani A."/>
            <person name="Duret L."/>
            <person name="Fudal I."/>
            <person name="Goodwin S.B."/>
            <person name="Gout L."/>
            <person name="Glaser N."/>
            <person name="Linglin J."/>
            <person name="Kema G.H.J."/>
            <person name="Lapalu N."/>
            <person name="Lawrence C.B."/>
            <person name="May K."/>
            <person name="Meyer M."/>
            <person name="Ollivier B."/>
            <person name="Poulain J."/>
            <person name="Schoch C.L."/>
            <person name="Simon A."/>
            <person name="Spatafora J.W."/>
            <person name="Stachowiak A."/>
            <person name="Turgeon B.G."/>
            <person name="Tyler B.M."/>
            <person name="Vincent D."/>
            <person name="Weissenbach J."/>
            <person name="Amselem J."/>
            <person name="Quesneville H."/>
            <person name="Oliver R.P."/>
            <person name="Wincker P."/>
            <person name="Balesdent M.-H."/>
            <person name="Howlett B.J."/>
        </authorList>
    </citation>
    <scope>NUCLEOTIDE SEQUENCE [LARGE SCALE GENOMIC DNA]</scope>
    <source>
        <strain evidence="11">JN3 / isolate v23.1.3 / race Av1-4-5-6-7-8</strain>
    </source>
</reference>
<dbReference type="GO" id="GO:0022857">
    <property type="term" value="F:transmembrane transporter activity"/>
    <property type="evidence" value="ECO:0007669"/>
    <property type="project" value="InterPro"/>
</dbReference>
<organism evidence="11">
    <name type="scientific">Leptosphaeria maculans (strain JN3 / isolate v23.1.3 / race Av1-4-5-6-7-8)</name>
    <name type="common">Blackleg fungus</name>
    <name type="synonym">Phoma lingam</name>
    <dbReference type="NCBI Taxonomy" id="985895"/>
    <lineage>
        <taxon>Eukaryota</taxon>
        <taxon>Fungi</taxon>
        <taxon>Dikarya</taxon>
        <taxon>Ascomycota</taxon>
        <taxon>Pezizomycotina</taxon>
        <taxon>Dothideomycetes</taxon>
        <taxon>Pleosporomycetidae</taxon>
        <taxon>Pleosporales</taxon>
        <taxon>Pleosporineae</taxon>
        <taxon>Leptosphaeriaceae</taxon>
        <taxon>Plenodomus</taxon>
        <taxon>Plenodomus lingam/Leptosphaeria maculans species complex</taxon>
    </lineage>
</organism>
<feature type="transmembrane region" description="Helical" evidence="8">
    <location>
        <begin position="349"/>
        <end position="370"/>
    </location>
</feature>
<dbReference type="InterPro" id="IPR020846">
    <property type="entry name" value="MFS_dom"/>
</dbReference>
<dbReference type="InterPro" id="IPR011701">
    <property type="entry name" value="MFS"/>
</dbReference>
<name>E4ZPL7_LEPMJ</name>
<feature type="compositionally biased region" description="Polar residues" evidence="7">
    <location>
        <begin position="291"/>
        <end position="300"/>
    </location>
</feature>
<keyword evidence="11" id="KW-1185">Reference proteome</keyword>
<evidence type="ECO:0000256" key="5">
    <source>
        <dbReference type="ARBA" id="ARBA00022989"/>
    </source>
</evidence>
<keyword evidence="6 8" id="KW-0472">Membrane</keyword>
<dbReference type="GO" id="GO:0016020">
    <property type="term" value="C:membrane"/>
    <property type="evidence" value="ECO:0007669"/>
    <property type="project" value="UniProtKB-SubCell"/>
</dbReference>
<dbReference type="Pfam" id="PF07690">
    <property type="entry name" value="MFS_1"/>
    <property type="match status" value="1"/>
</dbReference>
<dbReference type="InParanoid" id="E4ZPL7"/>
<dbReference type="VEuPathDB" id="FungiDB:LEMA_P043030.1"/>
<feature type="transmembrane region" description="Helical" evidence="8">
    <location>
        <begin position="407"/>
        <end position="428"/>
    </location>
</feature>
<keyword evidence="4 8" id="KW-0812">Transmembrane</keyword>
<dbReference type="PANTHER" id="PTHR23506:SF23">
    <property type="entry name" value="GH10249P"/>
    <property type="match status" value="1"/>
</dbReference>
<evidence type="ECO:0000256" key="7">
    <source>
        <dbReference type="SAM" id="MobiDB-lite"/>
    </source>
</evidence>
<feature type="transmembrane region" description="Helical" evidence="8">
    <location>
        <begin position="318"/>
        <end position="343"/>
    </location>
</feature>
<feature type="transmembrane region" description="Helical" evidence="8">
    <location>
        <begin position="168"/>
        <end position="186"/>
    </location>
</feature>
<feature type="transmembrane region" description="Helical" evidence="8">
    <location>
        <begin position="449"/>
        <end position="471"/>
    </location>
</feature>
<dbReference type="Proteomes" id="UP000002668">
    <property type="component" value="Genome"/>
</dbReference>
<dbReference type="InterPro" id="IPR001958">
    <property type="entry name" value="Tet-R_TetA/multi-R_MdtG-like"/>
</dbReference>
<evidence type="ECO:0000256" key="6">
    <source>
        <dbReference type="ARBA" id="ARBA00023136"/>
    </source>
</evidence>
<feature type="domain" description="Major facilitator superfamily (MFS) profile" evidence="9">
    <location>
        <begin position="67"/>
        <end position="507"/>
    </location>
</feature>
<dbReference type="PROSITE" id="PS50850">
    <property type="entry name" value="MFS"/>
    <property type="match status" value="1"/>
</dbReference>
<dbReference type="PRINTS" id="PR01035">
    <property type="entry name" value="TCRTETA"/>
</dbReference>
<feature type="transmembrane region" description="Helical" evidence="8">
    <location>
        <begin position="105"/>
        <end position="128"/>
    </location>
</feature>
<comment type="similarity">
    <text evidence="2">Belongs to the major facilitator superfamily. Vesicular transporter family.</text>
</comment>
<keyword evidence="3" id="KW-0813">Transport</keyword>
<dbReference type="PANTHER" id="PTHR23506">
    <property type="entry name" value="GH10249P"/>
    <property type="match status" value="1"/>
</dbReference>
<gene>
    <name evidence="10" type="ORF">LEMA_P043030.1</name>
</gene>
<feature type="transmembrane region" description="Helical" evidence="8">
    <location>
        <begin position="226"/>
        <end position="244"/>
    </location>
</feature>
<evidence type="ECO:0000256" key="2">
    <source>
        <dbReference type="ARBA" id="ARBA00006829"/>
    </source>
</evidence>
<protein>
    <recommendedName>
        <fullName evidence="9">Major facilitator superfamily (MFS) profile domain-containing protein</fullName>
    </recommendedName>
</protein>
<dbReference type="Gene3D" id="1.20.1250.20">
    <property type="entry name" value="MFS general substrate transporter like domains"/>
    <property type="match status" value="1"/>
</dbReference>
<proteinExistence type="inferred from homology"/>
<keyword evidence="5 8" id="KW-1133">Transmembrane helix</keyword>
<feature type="compositionally biased region" description="Low complexity" evidence="7">
    <location>
        <begin position="277"/>
        <end position="290"/>
    </location>
</feature>
<dbReference type="EMBL" id="FP929105">
    <property type="protein sequence ID" value="CBX93402.1"/>
    <property type="molecule type" value="Genomic_DNA"/>
</dbReference>
<feature type="transmembrane region" description="Helical" evidence="8">
    <location>
        <begin position="140"/>
        <end position="162"/>
    </location>
</feature>
<dbReference type="OMA" id="WVIIVAR"/>
<sequence length="524" mass="56087">MVELNSLALAHLYLSSDTTIDYNAFHAAAPNNQGHFNAMRLKHEASTCCLGNQETLVTAKINSRALILFTICVAMFSDGFTYGIVTPVMPFLLQDENLLIKNNVQLTTSLLIAAFSMGDFFGAPLCAWYVDRTASRQLPWYFGIILITAGSIIFGTSTNIAMLMCSRILHGLSSSILYTVGLAVLVDTIDKEEVGKWMGTAMSCNNIGIIVSPLLGGIVYDQAGKNAVFGIMLGLGALDILLRVTMKERPRTIMTFTATTDSSATLVEQTEKHKPLPTITIPSRPSSPTTNDSKPTIHQTPRSRCFPGILALLRQLRLLAALYGVFINETIIASLCATLPLFVPHHFHWTALPAGLLFLCIAIPALAGPLAGALSDRLGARWIAISGFTATAPLLILLRLVEHDTKVQKIFLCMLLTLAGTAVTLFLAPLGAECSFVAEETSRVMACDLYASSFSLMNCALASAGLLGPLAAGGLMEAVGWKWMTVVLGCFCATGIVPCALVTGNRRMAAKMAGEGRGSIVFVG</sequence>
<dbReference type="InterPro" id="IPR036259">
    <property type="entry name" value="MFS_trans_sf"/>
</dbReference>
<dbReference type="eggNOG" id="KOG3764">
    <property type="taxonomic scope" value="Eukaryota"/>
</dbReference>
<feature type="transmembrane region" description="Helical" evidence="8">
    <location>
        <begin position="483"/>
        <end position="502"/>
    </location>
</feature>
<feature type="transmembrane region" description="Helical" evidence="8">
    <location>
        <begin position="65"/>
        <end position="85"/>
    </location>
</feature>
<feature type="region of interest" description="Disordered" evidence="7">
    <location>
        <begin position="277"/>
        <end position="300"/>
    </location>
</feature>
<dbReference type="HOGENOM" id="CLU_001265_51_3_1"/>
<evidence type="ECO:0000256" key="8">
    <source>
        <dbReference type="SAM" id="Phobius"/>
    </source>
</evidence>
<dbReference type="SUPFAM" id="SSF103473">
    <property type="entry name" value="MFS general substrate transporter"/>
    <property type="match status" value="1"/>
</dbReference>
<dbReference type="InterPro" id="IPR050930">
    <property type="entry name" value="MFS_Vesicular_Transporter"/>
</dbReference>
<dbReference type="AlphaFoldDB" id="E4ZPL7"/>
<feature type="transmembrane region" description="Helical" evidence="8">
    <location>
        <begin position="198"/>
        <end position="220"/>
    </location>
</feature>
<comment type="subcellular location">
    <subcellularLocation>
        <location evidence="1">Membrane</location>
        <topology evidence="1">Multi-pass membrane protein</topology>
    </subcellularLocation>
</comment>
<dbReference type="STRING" id="985895.E4ZPL7"/>
<evidence type="ECO:0000313" key="10">
    <source>
        <dbReference type="EMBL" id="CBX93402.1"/>
    </source>
</evidence>
<accession>E4ZPL7</accession>
<dbReference type="OrthoDB" id="5086884at2759"/>
<evidence type="ECO:0000256" key="3">
    <source>
        <dbReference type="ARBA" id="ARBA00022448"/>
    </source>
</evidence>
<evidence type="ECO:0000259" key="9">
    <source>
        <dbReference type="PROSITE" id="PS50850"/>
    </source>
</evidence>